<feature type="compositionally biased region" description="Low complexity" evidence="2">
    <location>
        <begin position="156"/>
        <end position="169"/>
    </location>
</feature>
<dbReference type="Gene3D" id="3.60.160.10">
    <property type="entry name" value="Mitochondrial biogenesis AIM24"/>
    <property type="match status" value="1"/>
</dbReference>
<feature type="compositionally biased region" description="Pro residues" evidence="2">
    <location>
        <begin position="212"/>
        <end position="221"/>
    </location>
</feature>
<feature type="region of interest" description="Disordered" evidence="2">
    <location>
        <begin position="122"/>
        <end position="317"/>
    </location>
</feature>
<comment type="caution">
    <text evidence="3">The sequence shown here is derived from an EMBL/GenBank/DDBJ whole genome shotgun (WGS) entry which is preliminary data.</text>
</comment>
<proteinExistence type="inferred from homology"/>
<accession>A0A395N9N0</accession>
<dbReference type="OrthoDB" id="1705416at2759"/>
<keyword evidence="1" id="KW-0496">Mitochondrion</keyword>
<dbReference type="InterPro" id="IPR002838">
    <property type="entry name" value="AIM24"/>
</dbReference>
<comment type="similarity">
    <text evidence="1">Belongs to the AIM24 family.</text>
</comment>
<evidence type="ECO:0000256" key="2">
    <source>
        <dbReference type="SAM" id="MobiDB-lite"/>
    </source>
</evidence>
<dbReference type="PANTHER" id="PTHR43657:SF1">
    <property type="entry name" value="ALTERED INHERITANCE OF MITOCHONDRIA PROTEIN 24, MITOCHONDRIAL"/>
    <property type="match status" value="1"/>
</dbReference>
<comment type="subcellular location">
    <subcellularLocation>
        <location evidence="1">Mitochondrion</location>
    </subcellularLocation>
</comment>
<dbReference type="STRING" id="490622.A0A395N9N0"/>
<dbReference type="SUPFAM" id="SSF51219">
    <property type="entry name" value="TRAP-like"/>
    <property type="match status" value="1"/>
</dbReference>
<evidence type="ECO:0000313" key="4">
    <source>
        <dbReference type="Proteomes" id="UP000266272"/>
    </source>
</evidence>
<feature type="compositionally biased region" description="Low complexity" evidence="2">
    <location>
        <begin position="222"/>
        <end position="232"/>
    </location>
</feature>
<dbReference type="Pfam" id="PF01987">
    <property type="entry name" value="AIM24"/>
    <property type="match status" value="1"/>
</dbReference>
<evidence type="ECO:0000313" key="3">
    <source>
        <dbReference type="EMBL" id="RFU72805.1"/>
    </source>
</evidence>
<protein>
    <recommendedName>
        <fullName evidence="1">Altered inheritance of mitochondria protein 24, mitochondrial</fullName>
    </recommendedName>
</protein>
<dbReference type="AlphaFoldDB" id="A0A395N9N0"/>
<evidence type="ECO:0000256" key="1">
    <source>
        <dbReference type="RuleBase" id="RU363045"/>
    </source>
</evidence>
<dbReference type="Proteomes" id="UP000266272">
    <property type="component" value="Unassembled WGS sequence"/>
</dbReference>
<dbReference type="PANTHER" id="PTHR43657">
    <property type="entry name" value="TRYPTOPHAN RNA-BINDING ATTENUATOR PROTEIN-LIKE PROTEIN"/>
    <property type="match status" value="1"/>
</dbReference>
<feature type="compositionally biased region" description="Pro residues" evidence="2">
    <location>
        <begin position="271"/>
        <end position="282"/>
    </location>
</feature>
<name>A0A395N9N0_TRIAR</name>
<dbReference type="NCBIfam" id="TIGR00266">
    <property type="entry name" value="TIGR00266 family protein"/>
    <property type="match status" value="1"/>
</dbReference>
<reference evidence="3 4" key="1">
    <citation type="journal article" date="2018" name="PLoS Pathog.">
        <title>Evolution of structural diversity of trichothecenes, a family of toxins produced by plant pathogenic and entomopathogenic fungi.</title>
        <authorList>
            <person name="Proctor R.H."/>
            <person name="McCormick S.P."/>
            <person name="Kim H.S."/>
            <person name="Cardoza R.E."/>
            <person name="Stanley A.M."/>
            <person name="Lindo L."/>
            <person name="Kelly A."/>
            <person name="Brown D.W."/>
            <person name="Lee T."/>
            <person name="Vaughan M.M."/>
            <person name="Alexander N.J."/>
            <person name="Busman M."/>
            <person name="Gutierrez S."/>
        </authorList>
    </citation>
    <scope>NUCLEOTIDE SEQUENCE [LARGE SCALE GENOMIC DNA]</scope>
    <source>
        <strain evidence="3 4">IBT 40837</strain>
    </source>
</reference>
<feature type="compositionally biased region" description="Pro residues" evidence="2">
    <location>
        <begin position="144"/>
        <end position="155"/>
    </location>
</feature>
<dbReference type="GO" id="GO:0005739">
    <property type="term" value="C:mitochondrion"/>
    <property type="evidence" value="ECO:0007669"/>
    <property type="project" value="UniProtKB-SubCell"/>
</dbReference>
<dbReference type="InterPro" id="IPR036983">
    <property type="entry name" value="AIM24_sf"/>
</dbReference>
<sequence length="550" mass="58540">MAASRYINIRILGHEETSDGITLAQGPCIPEPCQPCRRSPQRLMCAAGQWRRCGGGAERRFQTAPGALGPGAGSSLAMQRVLMVSSGTEPSFLPPLLSAALLGRSCSIKEALESTVFAMSGQQQFYPPPPGAGAGQAPQQQQYAPPPQQYQPPPQQQYQSPPQQQYAQPPTSPPANKTQFYPPPQGTPGQAPSYAPPPQHTPSPQIQQPSPGHYPPPPGSQPPQHQHSQSQQLNLAVRPAATPDSGHYQQPQSPPPPQQFQQQHLQQQQPQSPPQFAPPPFPQQQQNAPYPQEKPPIQNDLNNPANLVGGAPPPTHFVGAVSTSDDVGTFNGGSYRISHRDTNTILTIQLAMGAPLHAKPGAMVAMSPTITLKGNVKFSVKKIIAGGELASSTYTGPGELILAPSSLGDITSIRLTGKEQWSVGHDAYLASTQAVVKDYKRQGLSKAIFSGEGLFVYKMSGTGLLWVSSFGAIIRKDLAQGEKYIVDNGHLVAWNTSYVLERVASGGIISGLSSGEGLVCKFTGPGTVFLQTRNPREFAAFIGGIAPQNA</sequence>
<dbReference type="InterPro" id="IPR016031">
    <property type="entry name" value="Trp_RNA-bd_attenuator-like_dom"/>
</dbReference>
<keyword evidence="4" id="KW-1185">Reference proteome</keyword>
<dbReference type="EMBL" id="PXOA01000770">
    <property type="protein sequence ID" value="RFU72805.1"/>
    <property type="molecule type" value="Genomic_DNA"/>
</dbReference>
<organism evidence="3 4">
    <name type="scientific">Trichoderma arundinaceum</name>
    <dbReference type="NCBI Taxonomy" id="490622"/>
    <lineage>
        <taxon>Eukaryota</taxon>
        <taxon>Fungi</taxon>
        <taxon>Dikarya</taxon>
        <taxon>Ascomycota</taxon>
        <taxon>Pezizomycotina</taxon>
        <taxon>Sordariomycetes</taxon>
        <taxon>Hypocreomycetidae</taxon>
        <taxon>Hypocreales</taxon>
        <taxon>Hypocreaceae</taxon>
        <taxon>Trichoderma</taxon>
    </lineage>
</organism>
<gene>
    <name evidence="3" type="ORF">TARUN_9451</name>
</gene>
<feature type="compositionally biased region" description="Low complexity" evidence="2">
    <location>
        <begin position="259"/>
        <end position="270"/>
    </location>
</feature>